<keyword evidence="1" id="KW-0472">Membrane</keyword>
<dbReference type="EC" id="2.4.-.-" evidence="3"/>
<dbReference type="Pfam" id="PF00534">
    <property type="entry name" value="Glycos_transf_1"/>
    <property type="match status" value="1"/>
</dbReference>
<sequence>MKKKHILYLGNFLNERVVSKRQLPTNNPAGSNRMYRIAKALSVHYKPIIISPGVSLNIKFNRQEINQKTIISHKENVVHFFSKTLAVPVLGLVYSYITYLLAVIRLINKTKTKQIVVYNFDPQLVIIVLLLKVFYPKIKIINNIEDISKPTLNDFKSTSEDRPLQQIVFYICMHIIAKIADGIIIPTKRFKDFLPGKKHTLIVTGCIDVKQKPFSENLDKLIVLFSGKIAFEHGIDVFIEALIKLSKQTKLKDKIKFYVTGGGQKSEWLKNRIKELNLIDITYFGFVSSVKYTELLNQADVCVALQKETGRHSNYKTPSKVYEYLGNSKIVITTDVGDLKSLGDDIITICAPLTSDNLISCFSKSIDERSKIVDKRLKVGQFALNHFDTLPVGIRIHDLLNDIQNK</sequence>
<evidence type="ECO:0000313" key="3">
    <source>
        <dbReference type="EMBL" id="MFD2543284.1"/>
    </source>
</evidence>
<dbReference type="Gene3D" id="3.40.50.2000">
    <property type="entry name" value="Glycogen Phosphorylase B"/>
    <property type="match status" value="1"/>
</dbReference>
<evidence type="ECO:0000313" key="4">
    <source>
        <dbReference type="Proteomes" id="UP001597467"/>
    </source>
</evidence>
<dbReference type="InterPro" id="IPR001296">
    <property type="entry name" value="Glyco_trans_1"/>
</dbReference>
<evidence type="ECO:0000259" key="2">
    <source>
        <dbReference type="Pfam" id="PF00534"/>
    </source>
</evidence>
<organism evidence="3 4">
    <name type="scientific">Lacinutrix gracilariae</name>
    <dbReference type="NCBI Taxonomy" id="1747198"/>
    <lineage>
        <taxon>Bacteria</taxon>
        <taxon>Pseudomonadati</taxon>
        <taxon>Bacteroidota</taxon>
        <taxon>Flavobacteriia</taxon>
        <taxon>Flavobacteriales</taxon>
        <taxon>Flavobacteriaceae</taxon>
        <taxon>Lacinutrix</taxon>
    </lineage>
</organism>
<keyword evidence="4" id="KW-1185">Reference proteome</keyword>
<dbReference type="EMBL" id="JBHULM010000011">
    <property type="protein sequence ID" value="MFD2543284.1"/>
    <property type="molecule type" value="Genomic_DNA"/>
</dbReference>
<reference evidence="4" key="1">
    <citation type="journal article" date="2019" name="Int. J. Syst. Evol. Microbiol.">
        <title>The Global Catalogue of Microorganisms (GCM) 10K type strain sequencing project: providing services to taxonomists for standard genome sequencing and annotation.</title>
        <authorList>
            <consortium name="The Broad Institute Genomics Platform"/>
            <consortium name="The Broad Institute Genome Sequencing Center for Infectious Disease"/>
            <person name="Wu L."/>
            <person name="Ma J."/>
        </authorList>
    </citation>
    <scope>NUCLEOTIDE SEQUENCE [LARGE SCALE GENOMIC DNA]</scope>
    <source>
        <strain evidence="4">KCTC 42808</strain>
    </source>
</reference>
<protein>
    <submittedName>
        <fullName evidence="3">Glycosyltransferase</fullName>
        <ecNumber evidence="3">2.4.-.-</ecNumber>
    </submittedName>
</protein>
<accession>A0ABW5K2W6</accession>
<dbReference type="RefSeq" id="WP_379905014.1">
    <property type="nucleotide sequence ID" value="NZ_JBHULM010000011.1"/>
</dbReference>
<keyword evidence="1" id="KW-1133">Transmembrane helix</keyword>
<keyword evidence="3" id="KW-0328">Glycosyltransferase</keyword>
<dbReference type="SUPFAM" id="SSF53756">
    <property type="entry name" value="UDP-Glycosyltransferase/glycogen phosphorylase"/>
    <property type="match status" value="1"/>
</dbReference>
<evidence type="ECO:0000256" key="1">
    <source>
        <dbReference type="SAM" id="Phobius"/>
    </source>
</evidence>
<feature type="domain" description="Glycosyl transferase family 1" evidence="2">
    <location>
        <begin position="212"/>
        <end position="339"/>
    </location>
</feature>
<name>A0ABW5K2W6_9FLAO</name>
<keyword evidence="3" id="KW-0808">Transferase</keyword>
<dbReference type="Proteomes" id="UP001597467">
    <property type="component" value="Unassembled WGS sequence"/>
</dbReference>
<dbReference type="GO" id="GO:0016757">
    <property type="term" value="F:glycosyltransferase activity"/>
    <property type="evidence" value="ECO:0007669"/>
    <property type="project" value="UniProtKB-KW"/>
</dbReference>
<comment type="caution">
    <text evidence="3">The sequence shown here is derived from an EMBL/GenBank/DDBJ whole genome shotgun (WGS) entry which is preliminary data.</text>
</comment>
<proteinExistence type="predicted"/>
<gene>
    <name evidence="3" type="ORF">ACFSSB_13200</name>
</gene>
<feature type="transmembrane region" description="Helical" evidence="1">
    <location>
        <begin position="85"/>
        <end position="104"/>
    </location>
</feature>
<keyword evidence="1" id="KW-0812">Transmembrane</keyword>
<feature type="transmembrane region" description="Helical" evidence="1">
    <location>
        <begin position="116"/>
        <end position="135"/>
    </location>
</feature>